<dbReference type="SUPFAM" id="SSF55486">
    <property type="entry name" value="Metalloproteases ('zincins'), catalytic domain"/>
    <property type="match status" value="1"/>
</dbReference>
<reference evidence="3 4" key="1">
    <citation type="journal article" date="2014" name="Int. J. Syst. Evol. Microbiol.">
        <title>Complete genome sequence of Corynebacterium casei LMG S-19264T (=DSM 44701T), isolated from a smear-ripened cheese.</title>
        <authorList>
            <consortium name="US DOE Joint Genome Institute (JGI-PGF)"/>
            <person name="Walter F."/>
            <person name="Albersmeier A."/>
            <person name="Kalinowski J."/>
            <person name="Ruckert C."/>
        </authorList>
    </citation>
    <scope>NUCLEOTIDE SEQUENCE [LARGE SCALE GENOMIC DNA]</scope>
    <source>
        <strain evidence="3 4">CGMCC 1.7286</strain>
    </source>
</reference>
<keyword evidence="4" id="KW-1185">Reference proteome</keyword>
<evidence type="ECO:0000256" key="2">
    <source>
        <dbReference type="SAM" id="MobiDB-lite"/>
    </source>
</evidence>
<sequence>MIVAAHDNSDAIAKVDSVAVSAGFAGVAAGVGLASNFLTSTTAAHVSDSSVHAEGGFIRIDADATQDVNADASVVAVTATLAGAAAAGGHAQTHLDSTVEAFAHNASLTASGNLFIDADSDHKARAKTFGFGAAVGFAVSTMISEASVGGETRAYADGTTTINVNTRAEITADSIAEALPDADSVAVGLIGGAIAMIDADVDRVTEAYVGTPYWTTPTATTTLLLGTDDLLVRAKSTLTANASPLNIAFGLYGAAGVTYSTANISGATLAYVGENTTVLAGELDLVARSIEEASANNVTGSFGGVVDVTVSDARAVIESATEAFTGARAGAHYSSDDTVNELLTGERVLLASDIGGAKAGEVYEYIGPDRLDPFNALADYALGAENYGDAGQWQKVVPQAGSTVITLTDAGNGDGTLVIDADGSRAATASASGVSGSLGVNVDVYKPTAIAAGSVLAYVGEGSNVTADDLTVTADAIAGAPDPAMVGMTANATVFSIGLAGFLNLAYLESLASVEGEVEAFIGVQARQLATDAATPVLNISGTQASDGDIKVHADAEMAATADVKGGTGTLGISVDLTKPTAKVSGSTRAYVREGSDLTSDSLLVEAGNLSADPDSRVRYLATATSFTVGFSGLAGVSLIDASATVDGAVEAFVGTPIGQSVPAGLSGQVDVQDSVRILAASDMDAVARVDNGNVSLGITLSLVSTDADVAGDTRAYVGQGANILTHNNDLDLDGFSGLDIDADGDYDASAKALIVGASVAGGGADHDSYAVVSGSVDAHVGAAAETAASNNLGFVDVQGGSVAINAVADMLAKPELTGIGLAGGVYIGNYELLGEVTGNVLAYIGEGVDVDAGNVAILADATQMMADTQSVAVNIAGLVAASIVEATSTVSGKVDAFIGAYATRDAADATTDVDVNSGDIRVFADAYMYARAKTDGGGFSGLASISSFKPTALVSGSTSAYVRDGVNMDAGSLQVRAGNGAADRVTYKAEATSVTVNISFGGTVQDLAAFATVSGTVEAYLGAPDARTGGGQAGAKLDVSDLTTPVIVTAKSDIDAIAKTEGGGGGVGVSVALYKPTAVAGGTTRAFVGDGAELWVGGDGLTLLADGDAKSDATLLNIAIAGGASVGGLSPVAQTTNVVEAYVGRNVDAAQNSQITVLIKGAGGSGRGDIDIDAKGSSEALAVATSFNFAGGASVSLIRADSDLLGATRAYIGKRVDLTAGTVDILADEIKAVSTARMDGAAAALVVTVSDIKVEAAASRETEAFIGNYADIDLTGHSISLRANTNTGSDLANAEINSGSGAGLANISLMDASARVGLVDAEDASSQASATRAYVGNHVELDAVNLTLDADANTSADAEVDAPVTIGGIANVTLTNVIGTAAHDTEAYVGNDGDLNLTGWLKVTADAETTATPSANRAGGSFGVDFGDTDVTTLIDSDTSAWIGDGTDVNATWVKLWAKATHDAQANIESLGIAGILSIASLDAVAKDTGTVNVRIGSTGAGSSSDRTHITTTSSLGIDADAIMDSTVIAEPEANNFGLVGAGVVKATAYNAAQATGRIGGWVDLDVLAGDFDMLVEVIGLAKGAATATAGGFGAITSSTADVDFDARAKLTVGEDGNIDASSSTGDVRLTARVNHNGSNYLTSDKGAIGSANNIAVGLASVTTANVNVDANSSVEIEVGKDTRFNTGGGDVIIKGLHANTAVGALSSKGFGLVAVTTGNVRPVADGSTTVKFYGDVGNGSSTSVRDFTLKAEALVQATGKMTSVSGGAIQVSGGNANATAHSDLSVDIGASGSDVFVTRDILVRGYQNTDVVARGSGSGVGGITVNSLRANATATSIFVDADILGGSLRGRDVTLEGISDVDALANASHTSGGAITVGTTHANTYARHQVETHIHGGSITAQRDVEIFATGAIKANSVSATNGSFSGVSDADANAYVDVDYDVITRVNGSVSALRTILIEARSDVDADLDVRANATAIAGFADADGTINIGASNDRSVTQTVLEGGADLTGNTVVVSAQAGTQLKVDSSDGSVVTDNSGPVTQWNANAYALSDTKAFPVADSTADAYANGWDMVETILHDGSSIVSNEDITVQSKHRNTSVFAHAVSKYNDYDNALANAISAVLEVLNPIPVLVEPTASSTYNDLTRVSGRYGSFLKASDVFVLADSNASVTRDADRETNLPDLRICIGAGDAKVCFNFLNVNGSEKGSASKTVARQIFWESHVALLGEPNPELVVDENGVITTLTNIEFLGENAGKKVGNTLDDYNGDKQVILDDIIYDEAGKLTFYANDVSGSPQGVIWGNHGLVESQRSWDYVKIINYSEFDLVINHIDAIDSSSVVDIIVDDIKFNAASTNNVSLNPEVIGDTFEFDVNLRYPQSIVEIRNLIAGENDDSDIILLGGIENTIGTTIIENQRGNIRVDERDLVAEQDAMIPAIFDEGLIRTNVLDVDASGDIGNQSAQGGRSALMVELMRITHAVERGDTPTLSEVHLEADADGDTVLDITLHDRSVDPAEESLEVIIERITAGDDIDVVINDSRAGDVLSDIDGLTVRTLEPPLPGGVTLPLPLDISGLGITTNSPNRTGEYFDHFSPDVTGESLYNFIRRSLGTEYDEVDSTYFFLEARAGDDIDIGHVNGTDVYAGAENRTYATTSIGGAPYGASVVNDVPDTTVNFDINTDVAWDDGNPPDGTPQIFLTTNGSILAKEITGDMLVGHINSTGADVELRSGARILDADGTPSVDVSGVNILMSTGVNASTPDFTTPVSNSGIGTLGNWLEINVDRVADDGTGALYAFDTTFANRGIFIDELFGDLQVGTVFSRGHVALRTVDGSIFDHESSARLLANGVVDLTGDEAYETNFLSGILLQTADVMGKAIDLDANGTGSDIGQLLNDLEIDSRRGSTAAGLGAGGDDVALEATDDIYLAEVADELRLVLAHTYTGDIRLTVWEASGATDETSNLLLIDSGFANFAESKARQLHNDDPRTISQGTIFAELGSVTLWVGDDIATDENARIIAATTYANDGTPANDASISILGDANALDGLLSALDADPTFGTEIILRGALIAGAVLTTPGTKKGTVAANDDSDNPVGVAVPYIESPQFVTTIFGNDDADIFQFGDASGVGGGTNPDESGYIFIGAKTRVYGSQNATDSTGDDGEDRFIVYYLQDANAQTGPNMTTAAEHTLTLDGQADTDYYAVYTLGSNGPDQRNYVINILDTGEADDGVDEATIIGRDSSGSDGDDIFLLRTAAFLPNETSDRPGYVALLHGNLDEYQDVVQNNEDSNEVQRINYDTGLNGRLTVEGRAGNDAFFTDDTSVIVTLDGGAGDDQFQIGQIFGANRNETMGNLLPQDIFPDLVATTRGWLSPGISAPLVAQGGSGNDEFRVYSNQAELRLEGDDDNDLFIVRAFALAATTDFDWNGDGKINKADLDAGVAILQEAFENGDLSADTNGDGGINYLDLLLTPETTDDVIVLDDNGVATPQIGLGFSVAQAPDIRAGGGQDEVRYNINAPVSVEGGAGFDKLVILGTEFADDIVITKDGIFGAGLNVRYATIEVVEVDGLEGDDEFFVQSTAFGVAYRVIGGLGSDTINVTGDVTEDIITRELEGVSGAVDHLVTSDDVLYNGLVVDGFDYNVSTALEGLVVINEEATNNGSTIVREESEQLDQFADFYTLRLSQELELGDVVYVTVSAARSPQEERDDLLNNPAPLSDGAGDSIWLSTDPMSGFFTNTYAGLETTADDAFMHQVVIDGQTFWIPDRALVLKFTADGAGDSYKWDEKVPVYVFAPDDFRAEGDRVVVIQHSVISNVEEYDAADVRNVEVQVFDNDTPGVYVTEVDANGDNDGQTIVIEGDATTRLTDEIELQLAMAPSDNSTVVVDVVLNDAADKAIRLSSSDARLVVLATPEQIAGMDTPDDTSDDKFVVARATFTYVDGVSDPNWNDAISIQVEARDDYVREDLQIAVIDFQRGAGTTDADYIFPNLRSGLQLLDVEVYDNETAGAVVLESGGSTQLIYDNPLGSGRNDTYELRLTKAPEENVKVAVLTDGLADVVSIDGSAVTPEDYESVGGLIPTQVYNGKLVYGSGAGNLTLTRGTGSDLGDFTDDGIYAGQTIRIDGSGANDGDYEVLSISLDGKTLTLLATDAAPSQFSGESAAPVTLSNLASMFFFEGDVGFGEELGADAFPGQFLDRDLSGAAQGWLSEGFLEGMWVRIIDLSGDGNPAVEAKIQLIRGDNDSQDAKLQLINVQINDTLYDLKDTWLGDGVADSVRVVRIAPTAVFTAANYHQLQAIELKADENYIVPPTREGVKIFPVSTHLLSKLRGPLAVEGGPGGADRSLTAGVKLPGEKDAFLIAIGAQPPESQQIDVLNIFNDSSQADGTGSMTETTLRGFGMSDDLDFGPVSGPTFGEGDGGNIVVLGGISFGKINLGSSGYDTNGVESSIEVFNLMLGEGNDYLDVSGTLNPAPFVSAENAFETTSVPVLPSAAAGTVAITLEGYDWKAQGFLPGQTVYIEGKVGSWTVVSVEDRIYLDADGRTIYVDGNGDAVYYDDTLDAYVDKDGVVVDVSGLEPMRDPSDNSILVLSGPALSLDGLSDVLITAIDPLVIDEVGFSVAPTEGGVIVTRTDNGDDWETLGFLEGHLVSVGGYDDAVQYRVLEIDGNKMTLLGDTDLTAGTEMFWVQGPHGGLTTLHGGGNLFVQTLGDYDATTVDSDNLLTRMDGRNWRDDGYEVGQLIQVGGEGETREILAIVDANPALKPDGEFATWGKGSTLILGGAGFGGGLINDVDVHLSVPETTVTEVSLVTLVVDTLIRDDGGNWLTDGFEVGQIIYIDGIPGGFTIKEVNETELVLAGAALHDCIIETSTVTITRTDITKDAGAAIGGDHFVIVNNANGALVGGPLSPLVIYGDTSQDGAWYSGHSYDRLGQEFGEKPFDPFPWLSDAENEDNEWVFPLANPFRFAGNDIIDASGLFAGWTNEELEAQFITVGITAYGGAGNDLIIGSQAGDHLAGGSGDDVILGQRGVDHIYGDSGINVDILTRALHIATHNNSPAPTIDPSLGASDQTFAPVPVPYPVADNLTAGRDFLEGDGRVGGIDAGIADLQNIIFGDHGEVVQLVADPNLPPVLLQKIQTTSLDTVLEINSLEPQNGADDIIFGTAIADLLIGGGGNDMIDGREGDDLIFGDNVFLSRMGGDDGDLLDDIKNARFQALAGAVLYSRTDLTAEQMGLAAMDPLYAYAASGPGSLNEYNSGRLLTDGIARNYRDPNGPQWWAEYEIDYAVYHTFAINDGLAGVGSFGNDYLAGGAGNDTIFGQLGNDVIQGDGSIDSAVAGIAHVGAARKPVRVDPEDSGIDDPVGELFVVASFEAASDGEDYIEGGGGKDVIFGGLGQDDIVGGSSSFFSLDGYHAQLLNPDWTGADLRPDSSDWLFGGAGTQINRNNGFDPDAGEAPNVDQFGADIVVTVDTDYQDKHARDSDAIVGDNGDIIRIVGINGDDVNPHPETNPLAQNYVTFNYDDYGTEKIVVRGIRLLDYTPGGPDYDPDSFSLEEAEGMRPMFSLDCDPDQGIWTRYDIGGNDEVHGETGDDFIYLGGGFDIGFGDADDDDIIGGWGHDWISGGTGIDGILGDDGRIFTSRNTASPLLAESLYGIGALLATDPDTRTSQGNVLNELIRTPGNVQSELINVAGELKKSVDLTPYNLTPEELGAADPRLSNQMFADDVIFGGLGKDFIHGGSGDDAISGAEALEESYAPRFNSAGEFIGLIRTDFSRPYNPSDILHFGDDYDAWNSPKPVQSRLGEFFLYDEYEPRRVILFDTDAGSVWKGDLKADGSLPDLESDGLTGGEHLLQYFLNWNSDEGVSVLGYVAFKPDGRTPDPDVPEQYRQSDGDDVIFGDLGNDWIVGGTGRDHIYGGFGNDLMNADDVLGTVNPDYPPHNSPGQLPLGGTDETPDTHLVYEDRVFGGAGLDILIGNTKGDRLIDWVGEFNSFIVPFAPFGIATVSRQVPPHLFDFLFAQAFSDGVDVTRTADTGQRNHNDRYSNVAKLQGGINGEMGLVTQQDHGYWQDQTGGPTDPQAGNVPGGRRDVLRTSDFNNASMDLFVRDTGNFSVSGGRLQISAASGEQASAFYNLDDYLPIYYEVSALIQVDKPTGGAKANGYIIFDYKSDIDFKYAGINISTNKIEMGYRDASGWHEVVQSNKPVRIKPGEQYEVLIAVNGTNVTLIIEGVNWFSYTFEPLLDQYGNPIPLNKGYVGVGMDGGSGTVDNFKVQILPPEITLEVEDSFDSSDTVLESVSGDWAVDNGTYTGVADTTGYAVSLVDLGEPLRADAYLELEATVVSTGVGGIAFDYYAEDDFKFIAIDAANDSLLIGHVDPKRGLAIDMTLNIALADDVDHHLKLSFVGASVNITLNGSFVATYGFNAGVVDGRFGLMVSDSGAEFEDFRFATNDPRFEGLQMLAAQAASSVVTVPKLEEDDAGMLLDAAYQDWLDSGLVTEADLSALGDVEIHVVDLEGDALAEVDGNVILVDIDAAGWGWFIDSTPDDDSEFDTADGSASGMMDLLTVLRHELGHLLGYDHDGLAVMSDSLEAGTRLEIEGDREAVILEPSEPSTEQYSLFDDGDGAPSPGTAGGSEALTQPALGWNESDPATDSVVHEPGSSAKATVPEQPKRRSAQGTLVFDEETGMLVEVEEAPWYFAMKGRDVA</sequence>
<dbReference type="PROSITE" id="PS00330">
    <property type="entry name" value="HEMOLYSIN_CALCIUM"/>
    <property type="match status" value="4"/>
</dbReference>
<evidence type="ECO:0000313" key="3">
    <source>
        <dbReference type="EMBL" id="GGO80245.1"/>
    </source>
</evidence>
<dbReference type="PRINTS" id="PR00313">
    <property type="entry name" value="CABNDNGRPT"/>
</dbReference>
<dbReference type="InterPro" id="IPR018511">
    <property type="entry name" value="Hemolysin-typ_Ca-bd_CS"/>
</dbReference>
<proteinExistence type="predicted"/>
<dbReference type="GO" id="GO:0005509">
    <property type="term" value="F:calcium ion binding"/>
    <property type="evidence" value="ECO:0007669"/>
    <property type="project" value="InterPro"/>
</dbReference>
<keyword evidence="1" id="KW-0106">Calcium</keyword>
<dbReference type="InterPro" id="IPR011049">
    <property type="entry name" value="Serralysin-like_metalloprot_C"/>
</dbReference>
<comment type="caution">
    <text evidence="3">The sequence shown here is derived from an EMBL/GenBank/DDBJ whole genome shotgun (WGS) entry which is preliminary data.</text>
</comment>
<feature type="region of interest" description="Disordered" evidence="2">
    <location>
        <begin position="6592"/>
        <end position="6663"/>
    </location>
</feature>
<organism evidence="3 4">
    <name type="scientific">Marinobacterium nitratireducens</name>
    <dbReference type="NCBI Taxonomy" id="518897"/>
    <lineage>
        <taxon>Bacteria</taxon>
        <taxon>Pseudomonadati</taxon>
        <taxon>Pseudomonadota</taxon>
        <taxon>Gammaproteobacteria</taxon>
        <taxon>Oceanospirillales</taxon>
        <taxon>Oceanospirillaceae</taxon>
        <taxon>Marinobacterium</taxon>
    </lineage>
</organism>
<dbReference type="Proteomes" id="UP000599578">
    <property type="component" value="Unassembled WGS sequence"/>
</dbReference>
<gene>
    <name evidence="3" type="ORF">GCM10011348_16530</name>
</gene>
<dbReference type="Gene3D" id="2.60.120.560">
    <property type="entry name" value="Exo-inulinase, domain 1"/>
    <property type="match status" value="2"/>
</dbReference>
<evidence type="ECO:0000313" key="4">
    <source>
        <dbReference type="Proteomes" id="UP000599578"/>
    </source>
</evidence>
<accession>A0A917ZBT8</accession>
<dbReference type="Gene3D" id="2.150.10.10">
    <property type="entry name" value="Serralysin-like metalloprotease, C-terminal"/>
    <property type="match status" value="1"/>
</dbReference>
<dbReference type="SUPFAM" id="SSF51120">
    <property type="entry name" value="beta-Roll"/>
    <property type="match status" value="1"/>
</dbReference>
<name>A0A917ZBT8_9GAMM</name>
<evidence type="ECO:0000256" key="1">
    <source>
        <dbReference type="ARBA" id="ARBA00022837"/>
    </source>
</evidence>
<dbReference type="Pfam" id="PF00353">
    <property type="entry name" value="HemolysinCabind"/>
    <property type="match status" value="7"/>
</dbReference>
<protein>
    <submittedName>
        <fullName evidence="3">Uncharacterized protein</fullName>
    </submittedName>
</protein>
<dbReference type="EMBL" id="BMLT01000003">
    <property type="protein sequence ID" value="GGO80245.1"/>
    <property type="molecule type" value="Genomic_DNA"/>
</dbReference>
<dbReference type="InterPro" id="IPR001343">
    <property type="entry name" value="Hemolysn_Ca-bd"/>
</dbReference>